<dbReference type="InterPro" id="IPR008166">
    <property type="entry name" value="Glyco_transf_92"/>
</dbReference>
<feature type="transmembrane region" description="Helical" evidence="8">
    <location>
        <begin position="9"/>
        <end position="28"/>
    </location>
</feature>
<keyword evidence="7 8" id="KW-0472">Membrane</keyword>
<reference evidence="9 10" key="1">
    <citation type="submission" date="2024-05" db="EMBL/GenBank/DDBJ databases">
        <authorList>
            <person name="Wallberg A."/>
        </authorList>
    </citation>
    <scope>NUCLEOTIDE SEQUENCE [LARGE SCALE GENOMIC DNA]</scope>
</reference>
<dbReference type="PANTHER" id="PTHR21461:SF69">
    <property type="entry name" value="GLYCOSYLTRANSFERASE FAMILY 92 PROTEIN"/>
    <property type="match status" value="1"/>
</dbReference>
<dbReference type="GO" id="GO:0016757">
    <property type="term" value="F:glycosyltransferase activity"/>
    <property type="evidence" value="ECO:0007669"/>
    <property type="project" value="UniProtKB-UniRule"/>
</dbReference>
<sequence length="321" mass="37456">FVEMKLGQILRIGFSALLLIVVLLLLFYNRIVEIIGTTFYSFYKLNSYNNFYTELQVTARLLDHQHQLSGENNSITANSSHHYRVIGSDCTHVSNVKQILYSNIYWQIMIRPKHTSVFLYSSYYDNRTLLNNNPVIRTITIFKKLSKHDIIYCYLWFANDSYAIISRITLISRASWKEFWPQKNSYIITCPVPHKIRHKIPLSVSISRNTCGPITNLLPVVNNKPENSLKKDFAICIKALDYVDVDISLYMVEWLELLFLMGVDKVFAYEYTVHSNISRVLQHYVDIGRLLVTPITLPGDAPNDPVQRHKYLEKTKYDDKK</sequence>
<dbReference type="Proteomes" id="UP001497623">
    <property type="component" value="Unassembled WGS sequence"/>
</dbReference>
<keyword evidence="10" id="KW-1185">Reference proteome</keyword>
<accession>A0AAV2PM62</accession>
<comment type="similarity">
    <text evidence="2 8">Belongs to the glycosyltransferase 92 family.</text>
</comment>
<evidence type="ECO:0000256" key="2">
    <source>
        <dbReference type="ARBA" id="ARBA00007647"/>
    </source>
</evidence>
<feature type="non-terminal residue" evidence="9">
    <location>
        <position position="1"/>
    </location>
</feature>
<dbReference type="Pfam" id="PF01697">
    <property type="entry name" value="Glyco_transf_92"/>
    <property type="match status" value="1"/>
</dbReference>
<name>A0AAV2PM62_MEGNR</name>
<gene>
    <name evidence="9" type="ORF">MNOR_LOCUS943</name>
</gene>
<dbReference type="EC" id="2.4.1.-" evidence="8"/>
<evidence type="ECO:0000256" key="1">
    <source>
        <dbReference type="ARBA" id="ARBA00004167"/>
    </source>
</evidence>
<keyword evidence="4 8" id="KW-0808">Transferase</keyword>
<evidence type="ECO:0000256" key="3">
    <source>
        <dbReference type="ARBA" id="ARBA00022676"/>
    </source>
</evidence>
<evidence type="ECO:0000256" key="7">
    <source>
        <dbReference type="ARBA" id="ARBA00023136"/>
    </source>
</evidence>
<keyword evidence="5 8" id="KW-0812">Transmembrane</keyword>
<evidence type="ECO:0000256" key="5">
    <source>
        <dbReference type="ARBA" id="ARBA00022692"/>
    </source>
</evidence>
<protein>
    <recommendedName>
        <fullName evidence="8">Glycosyltransferase family 92 protein</fullName>
        <ecNumber evidence="8">2.4.1.-</ecNumber>
    </recommendedName>
</protein>
<keyword evidence="6 8" id="KW-1133">Transmembrane helix</keyword>
<keyword evidence="3 8" id="KW-0328">Glycosyltransferase</keyword>
<comment type="caution">
    <text evidence="9">The sequence shown here is derived from an EMBL/GenBank/DDBJ whole genome shotgun (WGS) entry which is preliminary data.</text>
</comment>
<dbReference type="EMBL" id="CAXKWB010000232">
    <property type="protein sequence ID" value="CAL4059900.1"/>
    <property type="molecule type" value="Genomic_DNA"/>
</dbReference>
<evidence type="ECO:0000313" key="10">
    <source>
        <dbReference type="Proteomes" id="UP001497623"/>
    </source>
</evidence>
<feature type="non-terminal residue" evidence="9">
    <location>
        <position position="321"/>
    </location>
</feature>
<proteinExistence type="inferred from homology"/>
<evidence type="ECO:0000313" key="9">
    <source>
        <dbReference type="EMBL" id="CAL4059900.1"/>
    </source>
</evidence>
<evidence type="ECO:0000256" key="6">
    <source>
        <dbReference type="ARBA" id="ARBA00022989"/>
    </source>
</evidence>
<evidence type="ECO:0000256" key="4">
    <source>
        <dbReference type="ARBA" id="ARBA00022679"/>
    </source>
</evidence>
<organism evidence="9 10">
    <name type="scientific">Meganyctiphanes norvegica</name>
    <name type="common">Northern krill</name>
    <name type="synonym">Thysanopoda norvegica</name>
    <dbReference type="NCBI Taxonomy" id="48144"/>
    <lineage>
        <taxon>Eukaryota</taxon>
        <taxon>Metazoa</taxon>
        <taxon>Ecdysozoa</taxon>
        <taxon>Arthropoda</taxon>
        <taxon>Crustacea</taxon>
        <taxon>Multicrustacea</taxon>
        <taxon>Malacostraca</taxon>
        <taxon>Eumalacostraca</taxon>
        <taxon>Eucarida</taxon>
        <taxon>Euphausiacea</taxon>
        <taxon>Euphausiidae</taxon>
        <taxon>Meganyctiphanes</taxon>
    </lineage>
</organism>
<dbReference type="GO" id="GO:0016020">
    <property type="term" value="C:membrane"/>
    <property type="evidence" value="ECO:0007669"/>
    <property type="project" value="UniProtKB-SubCell"/>
</dbReference>
<dbReference type="GO" id="GO:0005737">
    <property type="term" value="C:cytoplasm"/>
    <property type="evidence" value="ECO:0007669"/>
    <property type="project" value="TreeGrafter"/>
</dbReference>
<dbReference type="PANTHER" id="PTHR21461">
    <property type="entry name" value="GLYCOSYLTRANSFERASE FAMILY 92 PROTEIN"/>
    <property type="match status" value="1"/>
</dbReference>
<dbReference type="AlphaFoldDB" id="A0AAV2PM62"/>
<evidence type="ECO:0000256" key="8">
    <source>
        <dbReference type="RuleBase" id="RU366017"/>
    </source>
</evidence>
<comment type="subcellular location">
    <subcellularLocation>
        <location evidence="1">Membrane</location>
        <topology evidence="1">Single-pass membrane protein</topology>
    </subcellularLocation>
</comment>